<name>A0ABP9D782_9BACT</name>
<dbReference type="Proteomes" id="UP001500298">
    <property type="component" value="Unassembled WGS sequence"/>
</dbReference>
<accession>A0ABP9D782</accession>
<evidence type="ECO:0000313" key="2">
    <source>
        <dbReference type="Proteomes" id="UP001500298"/>
    </source>
</evidence>
<comment type="caution">
    <text evidence="1">The sequence shown here is derived from an EMBL/GenBank/DDBJ whole genome shotgun (WGS) entry which is preliminary data.</text>
</comment>
<dbReference type="RefSeq" id="WP_345369317.1">
    <property type="nucleotide sequence ID" value="NZ_BAABJX010000016.1"/>
</dbReference>
<reference evidence="2" key="1">
    <citation type="journal article" date="2019" name="Int. J. Syst. Evol. Microbiol.">
        <title>The Global Catalogue of Microorganisms (GCM) 10K type strain sequencing project: providing services to taxonomists for standard genome sequencing and annotation.</title>
        <authorList>
            <consortium name="The Broad Institute Genomics Platform"/>
            <consortium name="The Broad Institute Genome Sequencing Center for Infectious Disease"/>
            <person name="Wu L."/>
            <person name="Ma J."/>
        </authorList>
    </citation>
    <scope>NUCLEOTIDE SEQUENCE [LARGE SCALE GENOMIC DNA]</scope>
    <source>
        <strain evidence="2">JCM 18326</strain>
    </source>
</reference>
<dbReference type="EMBL" id="BAABJX010000016">
    <property type="protein sequence ID" value="GAA4825510.1"/>
    <property type="molecule type" value="Genomic_DNA"/>
</dbReference>
<sequence>MLPIFTAIKERLNSVSAKFNAAGFPAVKHVDLDKGQYLQPELHEIFPLPAVFYSSTVDWSTTPGNVQKGTAIIETVIVLQSSASAAYGSSTLQEAEKVLAYHSQVHKYLQGLKGVCFTSLKRLRSGDVPVAAGFYAYATTYQCEVTDSSTHLLSDYVEETMDDVVVTRKPLEPYAPKEETGFIVDDVG</sequence>
<evidence type="ECO:0000313" key="1">
    <source>
        <dbReference type="EMBL" id="GAA4825510.1"/>
    </source>
</evidence>
<gene>
    <name evidence="1" type="ORF">GCM10023331_07460</name>
</gene>
<organism evidence="1 2">
    <name type="scientific">Algivirga pacifica</name>
    <dbReference type="NCBI Taxonomy" id="1162670"/>
    <lineage>
        <taxon>Bacteria</taxon>
        <taxon>Pseudomonadati</taxon>
        <taxon>Bacteroidota</taxon>
        <taxon>Cytophagia</taxon>
        <taxon>Cytophagales</taxon>
        <taxon>Flammeovirgaceae</taxon>
        <taxon>Algivirga</taxon>
    </lineage>
</organism>
<protein>
    <recommendedName>
        <fullName evidence="3">Gp37 protein</fullName>
    </recommendedName>
</protein>
<keyword evidence="2" id="KW-1185">Reference proteome</keyword>
<evidence type="ECO:0008006" key="3">
    <source>
        <dbReference type="Google" id="ProtNLM"/>
    </source>
</evidence>
<proteinExistence type="predicted"/>